<reference evidence="1 2" key="1">
    <citation type="submission" date="2021-02" db="EMBL/GenBank/DDBJ databases">
        <title>Cotonvirus japonicus, which uses Golgi apparatus of host cells for its virion factory, phylogenetically links tailed tupanvirus and icosahedral mimivirus.</title>
        <authorList>
            <person name="Takahashi H."/>
            <person name="Fukaya S."/>
            <person name="Song C."/>
            <person name="Murata K."/>
            <person name="Takemura M."/>
        </authorList>
    </citation>
    <scope>NUCLEOTIDE SEQUENCE [LARGE SCALE GENOMIC DNA]</scope>
</reference>
<sequence>MEKTIKRKFDETKVDETGANEIKFYPKKKRTIIEYEPICLEIKKGIILHRPRIVELYTSPNVCDYSRLDCFTQYVLYPKITADSRNFHFNNLKMTERQCYICRETIKNIHWFYLYQCQKCGDRSLEYRYKTRDLTGFNALVIGGRIKLGYQVVLKLLRAGCKVMITSRNVNSALEFYEQEPDYLEWKSRLIVFSKSFDLGQVRELIPSLIQEINETFGENQLNILIQNAAQTINFDDDNDIDTTNVFREQEILDIIKQRGRKLTYPPVEWRETFAERYGRKLDFRRSNTWGKNIFQTSDEEIISVVQNNIIGTVLIDKHIIPIMKKNPDTYVIHVHAKEGTFDTHKTTKHMHTNIAKAGLHMLTRCLAGDANKDEPRPEYPQIHGVNPGWFSIDEYPIRARLKSKIYNPPIDEIDAASRVVHPIFHALVSSHTTWTNYDQCEKY</sequence>
<dbReference type="RefSeq" id="YP_010841429.1">
    <property type="nucleotide sequence ID" value="NC_079139.1"/>
</dbReference>
<protein>
    <submittedName>
        <fullName evidence="1">Oxidoreductase</fullName>
    </submittedName>
</protein>
<dbReference type="EMBL" id="AP024483">
    <property type="protein sequence ID" value="BCS82821.1"/>
    <property type="molecule type" value="Genomic_DNA"/>
</dbReference>
<evidence type="ECO:0000313" key="2">
    <source>
        <dbReference type="Proteomes" id="UP001321479"/>
    </source>
</evidence>
<dbReference type="PANTHER" id="PTHR43544:SF2">
    <property type="entry name" value="OXIDOREDUCTASE"/>
    <property type="match status" value="1"/>
</dbReference>
<dbReference type="InterPro" id="IPR036291">
    <property type="entry name" value="NAD(P)-bd_dom_sf"/>
</dbReference>
<dbReference type="PANTHER" id="PTHR43544">
    <property type="entry name" value="SHORT-CHAIN DEHYDROGENASE/REDUCTASE"/>
    <property type="match status" value="1"/>
</dbReference>
<dbReference type="SUPFAM" id="SSF51735">
    <property type="entry name" value="NAD(P)-binding Rossmann-fold domains"/>
    <property type="match status" value="1"/>
</dbReference>
<keyword evidence="2" id="KW-1185">Reference proteome</keyword>
<dbReference type="GeneID" id="80558026"/>
<accession>A0ABM7NRP1</accession>
<dbReference type="Gene3D" id="3.40.50.720">
    <property type="entry name" value="NAD(P)-binding Rossmann-like Domain"/>
    <property type="match status" value="1"/>
</dbReference>
<name>A0ABM7NRP1_9VIRU</name>
<dbReference type="Proteomes" id="UP001321479">
    <property type="component" value="Segment"/>
</dbReference>
<dbReference type="InterPro" id="IPR051468">
    <property type="entry name" value="Fungal_SecMetab_SDRs"/>
</dbReference>
<evidence type="ECO:0000313" key="1">
    <source>
        <dbReference type="EMBL" id="BCS82821.1"/>
    </source>
</evidence>
<proteinExistence type="predicted"/>
<organism evidence="1 2">
    <name type="scientific">Cotonvirus japonicus</name>
    <dbReference type="NCBI Taxonomy" id="2811091"/>
    <lineage>
        <taxon>Viruses</taxon>
        <taxon>Varidnaviria</taxon>
        <taxon>Bamfordvirae</taxon>
        <taxon>Nucleocytoviricota</taxon>
        <taxon>Megaviricetes</taxon>
        <taxon>Imitervirales</taxon>
        <taxon>Mimiviridae</taxon>
        <taxon>Megamimivirinae</taxon>
        <taxon>Cotonvirus</taxon>
        <taxon>Cotonvirus japonicum</taxon>
    </lineage>
</organism>